<feature type="chain" id="PRO_5039305988" description="DUF3558 domain-containing protein" evidence="1">
    <location>
        <begin position="20"/>
        <end position="231"/>
    </location>
</feature>
<reference evidence="2 3" key="1">
    <citation type="journal article" date="2011" name="BMC Genomics">
        <title>Genome-wide analysis of the role of GlnR in Streptomyces venezuelae provides new insights into global nitrogen regulation in actinomycetes.</title>
        <authorList>
            <person name="Pullan S.T."/>
            <person name="Bibb M.J."/>
            <person name="Merrick M."/>
        </authorList>
    </citation>
    <scope>NUCLEOTIDE SEQUENCE [LARGE SCALE GENOMIC DNA]</scope>
    <source>
        <strain evidence="3">ATCC 10712 / CBS 650.69 / DSM 40230 / JCM 4526 / NBRC 13096 / PD 04745</strain>
    </source>
</reference>
<dbReference type="STRING" id="953739.SVEN_5948"/>
<evidence type="ECO:0000313" key="3">
    <source>
        <dbReference type="Proteomes" id="UP000006854"/>
    </source>
</evidence>
<gene>
    <name evidence="2" type="ordered locus">SVEN_5948</name>
</gene>
<organism evidence="2 3">
    <name type="scientific">Streptomyces venezuelae (strain ATCC 10712 / CBS 650.69 / DSM 40230 / JCM 4526 / NBRC 13096 / PD 04745)</name>
    <dbReference type="NCBI Taxonomy" id="953739"/>
    <lineage>
        <taxon>Bacteria</taxon>
        <taxon>Bacillati</taxon>
        <taxon>Actinomycetota</taxon>
        <taxon>Actinomycetes</taxon>
        <taxon>Kitasatosporales</taxon>
        <taxon>Streptomycetaceae</taxon>
        <taxon>Streptomyces</taxon>
    </lineage>
</organism>
<sequence>MRTGVRGIVVAAAMVAALAGCGGGDGTDPAGGAAGAAGATGAPGAADGAGAGGKEQSQPASLDATGLLKALPVSAEFTDGTYTGGDPEVVPEAAAAKFCADNLEGVDCAGVKSGSIKDLVLAGNSSDDQATFTLYTFGTEAEATAVLKAVEKKRQAPQGEGGPFTPVKVESGGADESFAVERDDYVGVYMRVGSVVSYVSTGDFGRERAERAAQVQIGRLKLVLGGGDPDA</sequence>
<dbReference type="eggNOG" id="ENOG5031VXH">
    <property type="taxonomic scope" value="Bacteria"/>
</dbReference>
<dbReference type="RefSeq" id="WP_015037129.1">
    <property type="nucleotide sequence ID" value="NC_018750.1"/>
</dbReference>
<keyword evidence="1" id="KW-0732">Signal</keyword>
<dbReference type="PATRIC" id="fig|953739.5.peg.1158"/>
<name>F2RB15_STRVP</name>
<feature type="signal peptide" evidence="1">
    <location>
        <begin position="1"/>
        <end position="19"/>
    </location>
</feature>
<evidence type="ECO:0000256" key="1">
    <source>
        <dbReference type="SAM" id="SignalP"/>
    </source>
</evidence>
<dbReference type="KEGG" id="sve:SVEN_5948"/>
<dbReference type="PROSITE" id="PS51257">
    <property type="entry name" value="PROKAR_LIPOPROTEIN"/>
    <property type="match status" value="1"/>
</dbReference>
<dbReference type="Proteomes" id="UP000006854">
    <property type="component" value="Chromosome"/>
</dbReference>
<dbReference type="EMBL" id="FR845719">
    <property type="protein sequence ID" value="CCA59234.1"/>
    <property type="molecule type" value="Genomic_DNA"/>
</dbReference>
<dbReference type="GeneID" id="51866495"/>
<evidence type="ECO:0000313" key="2">
    <source>
        <dbReference type="EMBL" id="CCA59234.1"/>
    </source>
</evidence>
<evidence type="ECO:0008006" key="4">
    <source>
        <dbReference type="Google" id="ProtNLM"/>
    </source>
</evidence>
<protein>
    <recommendedName>
        <fullName evidence="4">DUF3558 domain-containing protein</fullName>
    </recommendedName>
</protein>
<dbReference type="OrthoDB" id="4326754at2"/>
<dbReference type="HOGENOM" id="CLU_1199282_0_0_11"/>
<proteinExistence type="predicted"/>
<dbReference type="AlphaFoldDB" id="F2RB15"/>
<keyword evidence="3" id="KW-1185">Reference proteome</keyword>
<accession>F2RB15</accession>